<dbReference type="EMBL" id="JACGCM010000940">
    <property type="protein sequence ID" value="KAF6164080.1"/>
    <property type="molecule type" value="Genomic_DNA"/>
</dbReference>
<name>A0A7J7NAN5_9MAGN</name>
<feature type="non-terminal residue" evidence="1">
    <location>
        <position position="1"/>
    </location>
</feature>
<protein>
    <submittedName>
        <fullName evidence="1">Uncharacterized protein</fullName>
    </submittedName>
</protein>
<comment type="caution">
    <text evidence="1">The sequence shown here is derived from an EMBL/GenBank/DDBJ whole genome shotgun (WGS) entry which is preliminary data.</text>
</comment>
<gene>
    <name evidence="1" type="ORF">GIB67_017664</name>
</gene>
<proteinExistence type="predicted"/>
<evidence type="ECO:0000313" key="1">
    <source>
        <dbReference type="EMBL" id="KAF6164080.1"/>
    </source>
</evidence>
<sequence length="215" mass="24547">IKKLFLDAKPHMLGGQSLANELLVSKNIEKEKTPSIALLMSSWSPKTSRRRRQLRRRSWRLKTKKTKAKEEADLHLLDSLKWMKLNFSGQFDAMEERKDIYKSLVAAAGLSFADSNFISNIRKGRVIEKFLKTRGRSRSRSPRPSLHIKFLSMKDAKSYAEKNGMFFIETSAKTVDNINQLFKGRRCSPPPPESSSGNSCILKDMFGTNVAYETV</sequence>
<evidence type="ECO:0000313" key="2">
    <source>
        <dbReference type="Proteomes" id="UP000541444"/>
    </source>
</evidence>
<organism evidence="1 2">
    <name type="scientific">Kingdonia uniflora</name>
    <dbReference type="NCBI Taxonomy" id="39325"/>
    <lineage>
        <taxon>Eukaryota</taxon>
        <taxon>Viridiplantae</taxon>
        <taxon>Streptophyta</taxon>
        <taxon>Embryophyta</taxon>
        <taxon>Tracheophyta</taxon>
        <taxon>Spermatophyta</taxon>
        <taxon>Magnoliopsida</taxon>
        <taxon>Ranunculales</taxon>
        <taxon>Circaeasteraceae</taxon>
        <taxon>Kingdonia</taxon>
    </lineage>
</organism>
<accession>A0A7J7NAN5</accession>
<keyword evidence="2" id="KW-1185">Reference proteome</keyword>
<dbReference type="Proteomes" id="UP000541444">
    <property type="component" value="Unassembled WGS sequence"/>
</dbReference>
<dbReference type="OrthoDB" id="1929924at2759"/>
<reference evidence="1 2" key="1">
    <citation type="journal article" date="2020" name="IScience">
        <title>Genome Sequencing of the Endangered Kingdonia uniflora (Circaeasteraceae, Ranunculales) Reveals Potential Mechanisms of Evolutionary Specialization.</title>
        <authorList>
            <person name="Sun Y."/>
            <person name="Deng T."/>
            <person name="Zhang A."/>
            <person name="Moore M.J."/>
            <person name="Landis J.B."/>
            <person name="Lin N."/>
            <person name="Zhang H."/>
            <person name="Zhang X."/>
            <person name="Huang J."/>
            <person name="Zhang X."/>
            <person name="Sun H."/>
            <person name="Wang H."/>
        </authorList>
    </citation>
    <scope>NUCLEOTIDE SEQUENCE [LARGE SCALE GENOMIC DNA]</scope>
    <source>
        <strain evidence="1">TB1705</strain>
        <tissue evidence="1">Leaf</tissue>
    </source>
</reference>
<dbReference type="AlphaFoldDB" id="A0A7J7NAN5"/>